<dbReference type="EMBL" id="CAJRST010012224">
    <property type="protein sequence ID" value="CAG5928375.1"/>
    <property type="molecule type" value="Genomic_DNA"/>
</dbReference>
<gene>
    <name evidence="1" type="ORF">MMEN_LOCUS12027</name>
</gene>
<sequence>MRRANVNKTKETKGKRRIGHREEDTCEVLEGKVEELVGAGNRVPAGRRGFRSSSPSRLIVACSLAGSGGHKLNLPSGETPVPPFGRHIVWSGQTSVGEPPPPSVHRRLLAMEEINNLEVVPCTESNYLKPFRVHYNQHAVMTARLTLSADVDGDDRLTTAAARVFGVERRDGSSRSPVRDQDELKRALGSPLGAWGAGLKPPPADVVQMPVCTHTPYETLMND</sequence>
<organism evidence="1 2">
    <name type="scientific">Menidia menidia</name>
    <name type="common">Atlantic silverside</name>
    <dbReference type="NCBI Taxonomy" id="238744"/>
    <lineage>
        <taxon>Eukaryota</taxon>
        <taxon>Metazoa</taxon>
        <taxon>Chordata</taxon>
        <taxon>Craniata</taxon>
        <taxon>Vertebrata</taxon>
        <taxon>Euteleostomi</taxon>
        <taxon>Actinopterygii</taxon>
        <taxon>Neopterygii</taxon>
        <taxon>Teleostei</taxon>
        <taxon>Neoteleostei</taxon>
        <taxon>Acanthomorphata</taxon>
        <taxon>Ovalentaria</taxon>
        <taxon>Atherinomorphae</taxon>
        <taxon>Atheriniformes</taxon>
        <taxon>Atherinopsidae</taxon>
        <taxon>Menidiinae</taxon>
        <taxon>Menidia</taxon>
    </lineage>
</organism>
<name>A0A8S4B2H9_9TELE</name>
<accession>A0A8S4B2H9</accession>
<evidence type="ECO:0000313" key="2">
    <source>
        <dbReference type="Proteomes" id="UP000677803"/>
    </source>
</evidence>
<protein>
    <submittedName>
        <fullName evidence="1">(Atlantic silverside) hypothetical protein</fullName>
    </submittedName>
</protein>
<comment type="caution">
    <text evidence="1">The sequence shown here is derived from an EMBL/GenBank/DDBJ whole genome shotgun (WGS) entry which is preliminary data.</text>
</comment>
<dbReference type="AlphaFoldDB" id="A0A8S4B2H9"/>
<keyword evidence="2" id="KW-1185">Reference proteome</keyword>
<proteinExistence type="predicted"/>
<dbReference type="Proteomes" id="UP000677803">
    <property type="component" value="Unassembled WGS sequence"/>
</dbReference>
<evidence type="ECO:0000313" key="1">
    <source>
        <dbReference type="EMBL" id="CAG5928375.1"/>
    </source>
</evidence>
<reference evidence="1" key="1">
    <citation type="submission" date="2021-05" db="EMBL/GenBank/DDBJ databases">
        <authorList>
            <person name="Tigano A."/>
        </authorList>
    </citation>
    <scope>NUCLEOTIDE SEQUENCE</scope>
</reference>